<feature type="compositionally biased region" description="Polar residues" evidence="1">
    <location>
        <begin position="28"/>
        <end position="49"/>
    </location>
</feature>
<name>A0A381TXM0_9ZZZZ</name>
<accession>A0A381TXM0</accession>
<evidence type="ECO:0000313" key="2">
    <source>
        <dbReference type="EMBL" id="SVA20599.1"/>
    </source>
</evidence>
<dbReference type="EMBL" id="UINC01005326">
    <property type="protein sequence ID" value="SVA20599.1"/>
    <property type="molecule type" value="Genomic_DNA"/>
</dbReference>
<organism evidence="2">
    <name type="scientific">marine metagenome</name>
    <dbReference type="NCBI Taxonomy" id="408172"/>
    <lineage>
        <taxon>unclassified sequences</taxon>
        <taxon>metagenomes</taxon>
        <taxon>ecological metagenomes</taxon>
    </lineage>
</organism>
<protein>
    <submittedName>
        <fullName evidence="2">Uncharacterized protein</fullName>
    </submittedName>
</protein>
<proteinExistence type="predicted"/>
<reference evidence="2" key="1">
    <citation type="submission" date="2018-05" db="EMBL/GenBank/DDBJ databases">
        <authorList>
            <person name="Lanie J.A."/>
            <person name="Ng W.-L."/>
            <person name="Kazmierczak K.M."/>
            <person name="Andrzejewski T.M."/>
            <person name="Davidsen T.M."/>
            <person name="Wayne K.J."/>
            <person name="Tettelin H."/>
            <person name="Glass J.I."/>
            <person name="Rusch D."/>
            <person name="Podicherti R."/>
            <person name="Tsui H.-C.T."/>
            <person name="Winkler M.E."/>
        </authorList>
    </citation>
    <scope>NUCLEOTIDE SEQUENCE</scope>
</reference>
<feature type="non-terminal residue" evidence="2">
    <location>
        <position position="1"/>
    </location>
</feature>
<evidence type="ECO:0000256" key="1">
    <source>
        <dbReference type="SAM" id="MobiDB-lite"/>
    </source>
</evidence>
<gene>
    <name evidence="2" type="ORF">METZ01_LOCUS73453</name>
</gene>
<sequence>PSAGLSRLAVRLTAGVFPVVLEATGGTSLFESTGGTASTDPRDQASSSLPPLLTHGRMILGMPPGSWGGHLCR</sequence>
<feature type="region of interest" description="Disordered" evidence="1">
    <location>
        <begin position="28"/>
        <end position="55"/>
    </location>
</feature>
<dbReference type="AlphaFoldDB" id="A0A381TXM0"/>